<accession>A0A1F4SP31</accession>
<dbReference type="PANTHER" id="PTHR11361">
    <property type="entry name" value="DNA MISMATCH REPAIR PROTEIN MUTS FAMILY MEMBER"/>
    <property type="match status" value="1"/>
</dbReference>
<keyword evidence="5 9" id="KW-0067">ATP-binding</keyword>
<dbReference type="SUPFAM" id="SSF55271">
    <property type="entry name" value="DNA repair protein MutS, domain I"/>
    <property type="match status" value="1"/>
</dbReference>
<dbReference type="InterPro" id="IPR005748">
    <property type="entry name" value="DNA_mismatch_repair_MutS"/>
</dbReference>
<evidence type="ECO:0000259" key="11">
    <source>
        <dbReference type="PROSITE" id="PS00486"/>
    </source>
</evidence>
<evidence type="ECO:0000256" key="6">
    <source>
        <dbReference type="ARBA" id="ARBA00023125"/>
    </source>
</evidence>
<keyword evidence="3 9" id="KW-0547">Nucleotide-binding</keyword>
<dbReference type="InterPro" id="IPR036187">
    <property type="entry name" value="DNA_mismatch_repair_MutS_sf"/>
</dbReference>
<dbReference type="Pfam" id="PF05188">
    <property type="entry name" value="MutS_II"/>
    <property type="match status" value="1"/>
</dbReference>
<reference evidence="12 13" key="1">
    <citation type="journal article" date="2016" name="Nat. Commun.">
        <title>Thousands of microbial genomes shed light on interconnected biogeochemical processes in an aquifer system.</title>
        <authorList>
            <person name="Anantharaman K."/>
            <person name="Brown C.T."/>
            <person name="Hug L.A."/>
            <person name="Sharon I."/>
            <person name="Castelle C.J."/>
            <person name="Probst A.J."/>
            <person name="Thomas B.C."/>
            <person name="Singh A."/>
            <person name="Wilkins M.J."/>
            <person name="Karaoz U."/>
            <person name="Brodie E.L."/>
            <person name="Williams K.H."/>
            <person name="Hubbard S.S."/>
            <person name="Banfield J.F."/>
        </authorList>
    </citation>
    <scope>NUCLEOTIDE SEQUENCE [LARGE SCALE GENOMIC DNA]</scope>
</reference>
<dbReference type="GO" id="GO:0140664">
    <property type="term" value="F:ATP-dependent DNA damage sensor activity"/>
    <property type="evidence" value="ECO:0007669"/>
    <property type="project" value="InterPro"/>
</dbReference>
<dbReference type="GO" id="GO:0030983">
    <property type="term" value="F:mismatched DNA binding"/>
    <property type="evidence" value="ECO:0007669"/>
    <property type="project" value="InterPro"/>
</dbReference>
<dbReference type="PROSITE" id="PS00486">
    <property type="entry name" value="DNA_MISMATCH_REPAIR_2"/>
    <property type="match status" value="1"/>
</dbReference>
<evidence type="ECO:0000256" key="1">
    <source>
        <dbReference type="ARBA" id="ARBA00006271"/>
    </source>
</evidence>
<feature type="domain" description="DNA mismatch repair proteins mutS family" evidence="11">
    <location>
        <begin position="689"/>
        <end position="705"/>
    </location>
</feature>
<evidence type="ECO:0000256" key="8">
    <source>
        <dbReference type="ARBA" id="ARBA00024647"/>
    </source>
</evidence>
<dbReference type="InterPro" id="IPR000432">
    <property type="entry name" value="DNA_mismatch_repair_MutS_C"/>
</dbReference>
<dbReference type="GO" id="GO:0006298">
    <property type="term" value="P:mismatch repair"/>
    <property type="evidence" value="ECO:0007669"/>
    <property type="project" value="UniProtKB-UniRule"/>
</dbReference>
<dbReference type="Proteomes" id="UP000178417">
    <property type="component" value="Unassembled WGS sequence"/>
</dbReference>
<gene>
    <name evidence="9" type="primary">mutS</name>
    <name evidence="12" type="ORF">A2310_04955</name>
</gene>
<dbReference type="NCBIfam" id="TIGR01070">
    <property type="entry name" value="mutS1"/>
    <property type="match status" value="1"/>
</dbReference>
<dbReference type="Gene3D" id="3.30.420.110">
    <property type="entry name" value="MutS, connector domain"/>
    <property type="match status" value="1"/>
</dbReference>
<evidence type="ECO:0000256" key="7">
    <source>
        <dbReference type="ARBA" id="ARBA00023204"/>
    </source>
</evidence>
<dbReference type="SUPFAM" id="SSF48334">
    <property type="entry name" value="DNA repair protein MutS, domain III"/>
    <property type="match status" value="1"/>
</dbReference>
<keyword evidence="6 9" id="KW-0238">DNA-binding</keyword>
<comment type="similarity">
    <text evidence="1 9 10">Belongs to the DNA mismatch repair MutS family.</text>
</comment>
<evidence type="ECO:0000256" key="5">
    <source>
        <dbReference type="ARBA" id="ARBA00022840"/>
    </source>
</evidence>
<dbReference type="InterPro" id="IPR007695">
    <property type="entry name" value="DNA_mismatch_repair_MutS-lik_N"/>
</dbReference>
<comment type="function">
    <text evidence="8 9">This protein is involved in the repair of mismatches in DNA. It is possible that it carries out the mismatch recognition step. This protein has a weak ATPase activity.</text>
</comment>
<dbReference type="SMART" id="SM00534">
    <property type="entry name" value="MUTSac"/>
    <property type="match status" value="1"/>
</dbReference>
<dbReference type="STRING" id="1802579.A2310_04955"/>
<dbReference type="SUPFAM" id="SSF52540">
    <property type="entry name" value="P-loop containing nucleoside triphosphate hydrolases"/>
    <property type="match status" value="1"/>
</dbReference>
<dbReference type="InterPro" id="IPR036678">
    <property type="entry name" value="MutS_con_dom_sf"/>
</dbReference>
<dbReference type="InterPro" id="IPR027417">
    <property type="entry name" value="P-loop_NTPase"/>
</dbReference>
<keyword evidence="7 9" id="KW-0234">DNA repair</keyword>
<dbReference type="SUPFAM" id="SSF53150">
    <property type="entry name" value="DNA repair protein MutS, domain II"/>
    <property type="match status" value="1"/>
</dbReference>
<evidence type="ECO:0000256" key="2">
    <source>
        <dbReference type="ARBA" id="ARBA00021982"/>
    </source>
</evidence>
<dbReference type="PIRSF" id="PIRSF037677">
    <property type="entry name" value="DNA_mis_repair_Msh6"/>
    <property type="match status" value="1"/>
</dbReference>
<name>A0A1F4SP31_UNCSA</name>
<dbReference type="Gene3D" id="3.40.50.300">
    <property type="entry name" value="P-loop containing nucleotide triphosphate hydrolases"/>
    <property type="match status" value="1"/>
</dbReference>
<dbReference type="InterPro" id="IPR007696">
    <property type="entry name" value="DNA_mismatch_repair_MutS_core"/>
</dbReference>
<dbReference type="FunFam" id="1.10.1420.10:FF:000007">
    <property type="entry name" value="DNA mismatch repair protein MutS"/>
    <property type="match status" value="1"/>
</dbReference>
<proteinExistence type="inferred from homology"/>
<dbReference type="Pfam" id="PF01624">
    <property type="entry name" value="MutS_I"/>
    <property type="match status" value="1"/>
</dbReference>
<evidence type="ECO:0000256" key="10">
    <source>
        <dbReference type="RuleBase" id="RU003756"/>
    </source>
</evidence>
<protein>
    <recommendedName>
        <fullName evidence="2 9">DNA mismatch repair protein MutS</fullName>
    </recommendedName>
</protein>
<dbReference type="FunFam" id="3.40.1170.10:FF:000001">
    <property type="entry name" value="DNA mismatch repair protein MutS"/>
    <property type="match status" value="1"/>
</dbReference>
<dbReference type="PANTHER" id="PTHR11361:SF34">
    <property type="entry name" value="DNA MISMATCH REPAIR PROTEIN MSH1, MITOCHONDRIAL"/>
    <property type="match status" value="1"/>
</dbReference>
<dbReference type="InterPro" id="IPR007860">
    <property type="entry name" value="DNA_mmatch_repair_MutS_con_dom"/>
</dbReference>
<dbReference type="Gene3D" id="3.40.1170.10">
    <property type="entry name" value="DNA repair protein MutS, domain I"/>
    <property type="match status" value="1"/>
</dbReference>
<organism evidence="12 13">
    <name type="scientific">candidate division WOR-1 bacterium RIFOXYB2_FULL_37_13</name>
    <dbReference type="NCBI Taxonomy" id="1802579"/>
    <lineage>
        <taxon>Bacteria</taxon>
        <taxon>Bacillati</taxon>
        <taxon>Saganbacteria</taxon>
    </lineage>
</organism>
<dbReference type="Pfam" id="PF00488">
    <property type="entry name" value="MutS_V"/>
    <property type="match status" value="1"/>
</dbReference>
<dbReference type="NCBIfam" id="NF003810">
    <property type="entry name" value="PRK05399.1"/>
    <property type="match status" value="1"/>
</dbReference>
<dbReference type="Gene3D" id="1.10.1420.10">
    <property type="match status" value="2"/>
</dbReference>
<evidence type="ECO:0000256" key="4">
    <source>
        <dbReference type="ARBA" id="ARBA00022763"/>
    </source>
</evidence>
<evidence type="ECO:0000313" key="12">
    <source>
        <dbReference type="EMBL" id="OGC22169.1"/>
    </source>
</evidence>
<dbReference type="Pfam" id="PF05190">
    <property type="entry name" value="MutS_IV"/>
    <property type="match status" value="1"/>
</dbReference>
<sequence length="836" mass="94236">MIQTTPMVKQYLEIKSQNKDSIIFFRLGDFYEMFYEDAELASRELELTLTGRGQGDNRMPMCGIPHHAAESYIARLVSKGYKVAICEQVEDPALAKGLVKREIVKIYTPGTTIESSMLSQKTNNYLLAVSYEKNRFGVSYIDASTGEFKITEIDDPQTLFDEINRINPSEILFSDMWQENVPEYFALRISRFKDNYDVQAASDKLKNHFKVVSLASFGIETFTVGLSSAVYILNYLEETQKTALKHVNKIVPYRINQYMFIDSQTRKNLELVQTARDKSFKGSLLWVLDHCSTNMGSRLLRNWLLMPLMDVDELNSRYDAVEELKNDTILRAELVEKLKRVFDIERLTSKVASSSANAKDLIALKESLNEIPGIKMLTKKFTSLLLSQISLISDLPEVKEIINSSITENPPFQIKDGGLIKDGYNAELDELRKITRGGKSWIAELENTERLKTGIKSLKVGFNRIFGYYIEVTTANLPQVPQDYIRKQTLTNCERYITPELKEKETLVLNADEKTKELECNLFCGIRSKIAEFTAAMQATSHFLAMLDVLISLAESAAFGKYCRPKVLPKGDNLDCCLWVSGSRHPVVEKSIGEHNFVANNVEMNSESRFLLITGPNMAGKSTFMKQTALIFIMAQMGSFIPAEKGELPIVDRIFTRIGAMDDIFSGQSTFMLEMTETANILNNATEKSFIVLDEIGRGTSTFDGMSIAAAVAEYIHNNIKAKTMFATHYHEITQLADKHPGMKNLNVAVKESGDHITFLHKIVDGPADRSYGIQVARLAGLPNEVVSRAKEIYATLEMVENDLGEKSSKLKEVSALKKIRRSKNTQEDTGQVSLF</sequence>
<keyword evidence="4 9" id="KW-0227">DNA damage</keyword>
<evidence type="ECO:0000256" key="3">
    <source>
        <dbReference type="ARBA" id="ARBA00022741"/>
    </source>
</evidence>
<dbReference type="InterPro" id="IPR017261">
    <property type="entry name" value="DNA_mismatch_repair_MutS/MSH"/>
</dbReference>
<dbReference type="AlphaFoldDB" id="A0A1F4SP31"/>
<evidence type="ECO:0000313" key="13">
    <source>
        <dbReference type="Proteomes" id="UP000178417"/>
    </source>
</evidence>
<feature type="binding site" evidence="9">
    <location>
        <begin position="615"/>
        <end position="622"/>
    </location>
    <ligand>
        <name>ATP</name>
        <dbReference type="ChEBI" id="CHEBI:30616"/>
    </ligand>
</feature>
<dbReference type="SMART" id="SM00533">
    <property type="entry name" value="MUTSd"/>
    <property type="match status" value="1"/>
</dbReference>
<comment type="caution">
    <text evidence="12">The sequence shown here is derived from an EMBL/GenBank/DDBJ whole genome shotgun (WGS) entry which is preliminary data.</text>
</comment>
<dbReference type="GO" id="GO:0005524">
    <property type="term" value="F:ATP binding"/>
    <property type="evidence" value="ECO:0007669"/>
    <property type="project" value="UniProtKB-UniRule"/>
</dbReference>
<dbReference type="Pfam" id="PF05192">
    <property type="entry name" value="MutS_III"/>
    <property type="match status" value="1"/>
</dbReference>
<dbReference type="GO" id="GO:0003684">
    <property type="term" value="F:damaged DNA binding"/>
    <property type="evidence" value="ECO:0007669"/>
    <property type="project" value="UniProtKB-UniRule"/>
</dbReference>
<dbReference type="HAMAP" id="MF_00096">
    <property type="entry name" value="MutS"/>
    <property type="match status" value="1"/>
</dbReference>
<dbReference type="EMBL" id="MEUB01000031">
    <property type="protein sequence ID" value="OGC22169.1"/>
    <property type="molecule type" value="Genomic_DNA"/>
</dbReference>
<dbReference type="InterPro" id="IPR045076">
    <property type="entry name" value="MutS"/>
</dbReference>
<dbReference type="InterPro" id="IPR016151">
    <property type="entry name" value="DNA_mismatch_repair_MutS_N"/>
</dbReference>
<dbReference type="GO" id="GO:0005829">
    <property type="term" value="C:cytosol"/>
    <property type="evidence" value="ECO:0007669"/>
    <property type="project" value="TreeGrafter"/>
</dbReference>
<evidence type="ECO:0000256" key="9">
    <source>
        <dbReference type="HAMAP-Rule" id="MF_00096"/>
    </source>
</evidence>
<dbReference type="InterPro" id="IPR007861">
    <property type="entry name" value="DNA_mismatch_repair_MutS_clamp"/>
</dbReference>
<dbReference type="CDD" id="cd03284">
    <property type="entry name" value="ABC_MutS1"/>
    <property type="match status" value="1"/>
</dbReference>
<dbReference type="FunFam" id="3.40.50.300:FF:000870">
    <property type="entry name" value="MutS protein homolog 4"/>
    <property type="match status" value="1"/>
</dbReference>